<accession>A0A6N8DVW3</accession>
<name>A0A6N8DVW3_RHOAC</name>
<dbReference type="EMBL" id="WNKS01000035">
    <property type="protein sequence ID" value="MTV33323.1"/>
    <property type="molecule type" value="Genomic_DNA"/>
</dbReference>
<keyword evidence="2" id="KW-0175">Coiled coil</keyword>
<sequence>MSARAVLASAVRVPGVAEAGAGRLSRHACWRMTRSSCEPPHALRTKASSPALSFGKGIAMSIPLHRPKCLNGLATLGVVSLLLGAGPDRCAAAPDAQPYRIHPGDVIEVTVAGLPELSMRNRVQPDGAVAFPLVGALTVAGLSPDELRQAVQARFARKVYRRRSPDGRELLVIIQRDEVSAAVADYRPVYVDGDVARPGEIPYRPEMTVRQALALAGGVDLAVWRSTNPVMDMASYKAEYDTLCVEMTKAEAQIARLEGELKGAQRFDMNPAANASPGTDGNIVQIENDIMQARAVDYTREQEFLRNSIDQLSTRTSVLQTQQREEQEAAKADSEDLRRMVELLKLGNVANPRVLEARRALLFSQTRALQVTDGLLQLQKQSADLARQLQHLQDDRKTGLLKELKEARGALAATRIRRDAAHEKLKLASMARSQLLADENSRLDIRLARETKGRVSTQNVDRDYKLTPGDVVEIKIKEPPQPKSVSVLR</sequence>
<dbReference type="Pfam" id="PF10531">
    <property type="entry name" value="SLBB"/>
    <property type="match status" value="1"/>
</dbReference>
<proteinExistence type="predicted"/>
<dbReference type="InterPro" id="IPR049712">
    <property type="entry name" value="Poly_export"/>
</dbReference>
<dbReference type="OrthoDB" id="9798876at2"/>
<dbReference type="PANTHER" id="PTHR33619:SF3">
    <property type="entry name" value="POLYSACCHARIDE EXPORT PROTEIN GFCE-RELATED"/>
    <property type="match status" value="1"/>
</dbReference>
<evidence type="ECO:0000256" key="1">
    <source>
        <dbReference type="ARBA" id="ARBA00022729"/>
    </source>
</evidence>
<evidence type="ECO:0000259" key="4">
    <source>
        <dbReference type="Pfam" id="PF10531"/>
    </source>
</evidence>
<dbReference type="Pfam" id="PF25994">
    <property type="entry name" value="HH_AprE"/>
    <property type="match status" value="1"/>
</dbReference>
<gene>
    <name evidence="6" type="ORF">GJ654_20310</name>
</gene>
<evidence type="ECO:0000259" key="3">
    <source>
        <dbReference type="Pfam" id="PF02563"/>
    </source>
</evidence>
<protein>
    <submittedName>
        <fullName evidence="6">Exopolysaccharide biosynthesis protein</fullName>
    </submittedName>
</protein>
<dbReference type="Proteomes" id="UP000439113">
    <property type="component" value="Unassembled WGS sequence"/>
</dbReference>
<dbReference type="AlphaFoldDB" id="A0A6N8DVW3"/>
<keyword evidence="1" id="KW-0732">Signal</keyword>
<dbReference type="Pfam" id="PF02563">
    <property type="entry name" value="Poly_export"/>
    <property type="match status" value="1"/>
</dbReference>
<evidence type="ECO:0000259" key="5">
    <source>
        <dbReference type="Pfam" id="PF25994"/>
    </source>
</evidence>
<dbReference type="InterPro" id="IPR003715">
    <property type="entry name" value="Poly_export_N"/>
</dbReference>
<reference evidence="6 7" key="1">
    <citation type="submission" date="2019-11" db="EMBL/GenBank/DDBJ databases">
        <title>Whole-genome sequence of a Rhodoblastus acidophilus DSM 142.</title>
        <authorList>
            <person name="Kyndt J.A."/>
            <person name="Meyer T.E."/>
        </authorList>
    </citation>
    <scope>NUCLEOTIDE SEQUENCE [LARGE SCALE GENOMIC DNA]</scope>
    <source>
        <strain evidence="6 7">DSM 142</strain>
    </source>
</reference>
<feature type="domain" description="Polysaccharide export protein N-terminal" evidence="3">
    <location>
        <begin position="94"/>
        <end position="160"/>
    </location>
</feature>
<evidence type="ECO:0000313" key="7">
    <source>
        <dbReference type="Proteomes" id="UP000439113"/>
    </source>
</evidence>
<dbReference type="GO" id="GO:0015159">
    <property type="term" value="F:polysaccharide transmembrane transporter activity"/>
    <property type="evidence" value="ECO:0007669"/>
    <property type="project" value="InterPro"/>
</dbReference>
<feature type="domain" description="AprE-like long alpha-helical hairpin" evidence="5">
    <location>
        <begin position="237"/>
        <end position="423"/>
    </location>
</feature>
<organism evidence="6 7">
    <name type="scientific">Rhodoblastus acidophilus</name>
    <name type="common">Rhodopseudomonas acidophila</name>
    <dbReference type="NCBI Taxonomy" id="1074"/>
    <lineage>
        <taxon>Bacteria</taxon>
        <taxon>Pseudomonadati</taxon>
        <taxon>Pseudomonadota</taxon>
        <taxon>Alphaproteobacteria</taxon>
        <taxon>Hyphomicrobiales</taxon>
        <taxon>Rhodoblastaceae</taxon>
        <taxon>Rhodoblastus</taxon>
    </lineage>
</organism>
<evidence type="ECO:0000313" key="6">
    <source>
        <dbReference type="EMBL" id="MTV33323.1"/>
    </source>
</evidence>
<comment type="caution">
    <text evidence="6">The sequence shown here is derived from an EMBL/GenBank/DDBJ whole genome shotgun (WGS) entry which is preliminary data.</text>
</comment>
<feature type="coiled-coil region" evidence="2">
    <location>
        <begin position="233"/>
        <end position="267"/>
    </location>
</feature>
<dbReference type="PANTHER" id="PTHR33619">
    <property type="entry name" value="POLYSACCHARIDE EXPORT PROTEIN GFCE-RELATED"/>
    <property type="match status" value="1"/>
</dbReference>
<dbReference type="InterPro" id="IPR019554">
    <property type="entry name" value="Soluble_ligand-bd"/>
</dbReference>
<dbReference type="InterPro" id="IPR058781">
    <property type="entry name" value="HH_AprE-like"/>
</dbReference>
<evidence type="ECO:0000256" key="2">
    <source>
        <dbReference type="SAM" id="Coils"/>
    </source>
</evidence>
<feature type="domain" description="Soluble ligand binding" evidence="4">
    <location>
        <begin position="189"/>
        <end position="222"/>
    </location>
</feature>
<dbReference type="Gene3D" id="3.30.1950.10">
    <property type="entry name" value="wza like domain"/>
    <property type="match status" value="1"/>
</dbReference>
<dbReference type="Gene3D" id="3.10.560.10">
    <property type="entry name" value="Outer membrane lipoprotein wza domain like"/>
    <property type="match status" value="1"/>
</dbReference>